<dbReference type="AlphaFoldDB" id="A0A2V5H7Z2"/>
<dbReference type="Proteomes" id="UP000249829">
    <property type="component" value="Unassembled WGS sequence"/>
</dbReference>
<protein>
    <submittedName>
        <fullName evidence="1">Uncharacterized protein</fullName>
    </submittedName>
</protein>
<dbReference type="EMBL" id="KZ825126">
    <property type="protein sequence ID" value="PYI20389.1"/>
    <property type="molecule type" value="Genomic_DNA"/>
</dbReference>
<proteinExistence type="predicted"/>
<gene>
    <name evidence="1" type="ORF">BO99DRAFT_114348</name>
</gene>
<keyword evidence="2" id="KW-1185">Reference proteome</keyword>
<evidence type="ECO:0000313" key="1">
    <source>
        <dbReference type="EMBL" id="PYI20389.1"/>
    </source>
</evidence>
<organism evidence="1 2">
    <name type="scientific">Aspergillus violaceofuscus (strain CBS 115571)</name>
    <dbReference type="NCBI Taxonomy" id="1450538"/>
    <lineage>
        <taxon>Eukaryota</taxon>
        <taxon>Fungi</taxon>
        <taxon>Dikarya</taxon>
        <taxon>Ascomycota</taxon>
        <taxon>Pezizomycotina</taxon>
        <taxon>Eurotiomycetes</taxon>
        <taxon>Eurotiomycetidae</taxon>
        <taxon>Eurotiales</taxon>
        <taxon>Aspergillaceae</taxon>
        <taxon>Aspergillus</taxon>
    </lineage>
</organism>
<name>A0A2V5H7Z2_ASPV1</name>
<sequence length="79" mass="8785">MTVNTSQVELYTKTARTRRNHNLGFAKASTPSQARDPQQCSVAQWTAPQRKSSILPLTMPYSSLSTVVKSQRVSSFAVR</sequence>
<evidence type="ECO:0000313" key="2">
    <source>
        <dbReference type="Proteomes" id="UP000249829"/>
    </source>
</evidence>
<reference evidence="1 2" key="1">
    <citation type="submission" date="2018-02" db="EMBL/GenBank/DDBJ databases">
        <title>The genomes of Aspergillus section Nigri reveals drivers in fungal speciation.</title>
        <authorList>
            <consortium name="DOE Joint Genome Institute"/>
            <person name="Vesth T.C."/>
            <person name="Nybo J."/>
            <person name="Theobald S."/>
            <person name="Brandl J."/>
            <person name="Frisvad J.C."/>
            <person name="Nielsen K.F."/>
            <person name="Lyhne E.K."/>
            <person name="Kogle M.E."/>
            <person name="Kuo A."/>
            <person name="Riley R."/>
            <person name="Clum A."/>
            <person name="Nolan M."/>
            <person name="Lipzen A."/>
            <person name="Salamov A."/>
            <person name="Henrissat B."/>
            <person name="Wiebenga A."/>
            <person name="De vries R.P."/>
            <person name="Grigoriev I.V."/>
            <person name="Mortensen U.H."/>
            <person name="Andersen M.R."/>
            <person name="Baker S.E."/>
        </authorList>
    </citation>
    <scope>NUCLEOTIDE SEQUENCE [LARGE SCALE GENOMIC DNA]</scope>
    <source>
        <strain evidence="1 2">CBS 115571</strain>
    </source>
</reference>
<accession>A0A2V5H7Z2</accession>